<feature type="domain" description="Heparin-sulfate lyase N-terminal" evidence="6">
    <location>
        <begin position="5"/>
        <end position="103"/>
    </location>
</feature>
<keyword evidence="4" id="KW-0456">Lyase</keyword>
<dbReference type="Proteomes" id="UP000195442">
    <property type="component" value="Unassembled WGS sequence"/>
</dbReference>
<dbReference type="PANTHER" id="PTHR39210">
    <property type="entry name" value="HEPARIN-SULFATE LYASE"/>
    <property type="match status" value="1"/>
</dbReference>
<dbReference type="InterPro" id="IPR012480">
    <property type="entry name" value="Hepar_II_III_C"/>
</dbReference>
<dbReference type="GO" id="GO:0016829">
    <property type="term" value="F:lyase activity"/>
    <property type="evidence" value="ECO:0007669"/>
    <property type="project" value="UniProtKB-KW"/>
</dbReference>
<dbReference type="Gene3D" id="1.50.10.100">
    <property type="entry name" value="Chondroitin AC/alginate lyase"/>
    <property type="match status" value="1"/>
</dbReference>
<evidence type="ECO:0000256" key="4">
    <source>
        <dbReference type="ARBA" id="ARBA00023239"/>
    </source>
</evidence>
<gene>
    <name evidence="7" type="ORF">CRENPOLYSF2_4130001</name>
</gene>
<dbReference type="AlphaFoldDB" id="A0A1R4HEG8"/>
<dbReference type="SUPFAM" id="SSF48230">
    <property type="entry name" value="Chondroitin AC/alginate lyase"/>
    <property type="match status" value="1"/>
</dbReference>
<sequence>MAFSKQKLLENMRHDLLRDGVHRELSTDYHHTVLKNYLRFRGLALLNNIELPAACDALLKKSIEFSYYVHKPDGFIPAINDGDCNSYLPLLKKSHSYYPNEQVQYVLTQGEQGAPPTQRSRGFTDSGYYVLRSDWSTKPYDEALYLFFDCAPLGFGSHGHYDVLNIEVAAYGHSLVVDPGRYTYSENSQDNNNWRHYFKGTAAHNTVVVDGLDQIPYQCGRPIDPEPVATVKHFVTATGGDFVHGQVVSHQYPVVHERMIFFMHPEYWIVTDLLTSEKTHSYDLYFHLASRAQDQTHVEANGLCQVIRSPNLLIAQANSPETEMAIEQGYVSPEYGIKHPAPVITFSKQQASTTSFHTVLYPHKDEAPILHVRQLPVYQEGRLRAGSEASALRISITTDAGCYDDYFFINQKATEYEYLFADITCTGRLLFLRRDKAGHIVNMQGESLSLINLGSQNFLKLQNTKIWLSYQNQCLTLSVAKQTLTVNLDELDLLQDWNGINSSGAKQWLR</sequence>
<dbReference type="GO" id="GO:0042597">
    <property type="term" value="C:periplasmic space"/>
    <property type="evidence" value="ECO:0007669"/>
    <property type="project" value="UniProtKB-SubCell"/>
</dbReference>
<keyword evidence="8" id="KW-1185">Reference proteome</keyword>
<dbReference type="PANTHER" id="PTHR39210:SF1">
    <property type="entry name" value="HEPARIN-SULFATE LYASE"/>
    <property type="match status" value="1"/>
</dbReference>
<protein>
    <submittedName>
        <fullName evidence="7">Heparinase II/III-like protein</fullName>
    </submittedName>
</protein>
<evidence type="ECO:0000259" key="6">
    <source>
        <dbReference type="Pfam" id="PF16889"/>
    </source>
</evidence>
<reference evidence="8" key="1">
    <citation type="submission" date="2017-02" db="EMBL/GenBank/DDBJ databases">
        <authorList>
            <person name="Daims H."/>
        </authorList>
    </citation>
    <scope>NUCLEOTIDE SEQUENCE [LARGE SCALE GENOMIC DNA]</scope>
</reference>
<dbReference type="InterPro" id="IPR008929">
    <property type="entry name" value="Chondroitin_lyas"/>
</dbReference>
<organism evidence="7 8">
    <name type="scientific">Crenothrix polyspora</name>
    <dbReference type="NCBI Taxonomy" id="360316"/>
    <lineage>
        <taxon>Bacteria</taxon>
        <taxon>Pseudomonadati</taxon>
        <taxon>Pseudomonadota</taxon>
        <taxon>Gammaproteobacteria</taxon>
        <taxon>Methylococcales</taxon>
        <taxon>Crenotrichaceae</taxon>
        <taxon>Crenothrix</taxon>
    </lineage>
</organism>
<keyword evidence="3" id="KW-0574">Periplasm</keyword>
<evidence type="ECO:0000259" key="5">
    <source>
        <dbReference type="Pfam" id="PF07940"/>
    </source>
</evidence>
<name>A0A1R4HEG8_9GAMM</name>
<dbReference type="Pfam" id="PF16889">
    <property type="entry name" value="Hepar_II_III_N"/>
    <property type="match status" value="1"/>
</dbReference>
<dbReference type="EMBL" id="FUKJ01000350">
    <property type="protein sequence ID" value="SJM94609.1"/>
    <property type="molecule type" value="Genomic_DNA"/>
</dbReference>
<dbReference type="Gene3D" id="2.70.98.70">
    <property type="match status" value="1"/>
</dbReference>
<evidence type="ECO:0000256" key="3">
    <source>
        <dbReference type="ARBA" id="ARBA00022764"/>
    </source>
</evidence>
<dbReference type="InterPro" id="IPR031680">
    <property type="entry name" value="Hepar_II_III_N"/>
</dbReference>
<evidence type="ECO:0000313" key="8">
    <source>
        <dbReference type="Proteomes" id="UP000195442"/>
    </source>
</evidence>
<keyword evidence="2" id="KW-0732">Signal</keyword>
<dbReference type="Pfam" id="PF07940">
    <property type="entry name" value="Hepar_II_III_C"/>
    <property type="match status" value="1"/>
</dbReference>
<comment type="subcellular location">
    <subcellularLocation>
        <location evidence="1">Periplasm</location>
    </subcellularLocation>
</comment>
<proteinExistence type="predicted"/>
<evidence type="ECO:0000256" key="2">
    <source>
        <dbReference type="ARBA" id="ARBA00022729"/>
    </source>
</evidence>
<evidence type="ECO:0000313" key="7">
    <source>
        <dbReference type="EMBL" id="SJM94609.1"/>
    </source>
</evidence>
<accession>A0A1R4HEG8</accession>
<evidence type="ECO:0000256" key="1">
    <source>
        <dbReference type="ARBA" id="ARBA00004418"/>
    </source>
</evidence>
<feature type="domain" description="Heparinase II/III-like C-terminal" evidence="5">
    <location>
        <begin position="116"/>
        <end position="346"/>
    </location>
</feature>